<evidence type="ECO:0008006" key="4">
    <source>
        <dbReference type="Google" id="ProtNLM"/>
    </source>
</evidence>
<reference evidence="2 3" key="1">
    <citation type="submission" date="2017-06" db="EMBL/GenBank/DDBJ databases">
        <title>the draft geome sequence of Illustriluteabacillus marina B3227.</title>
        <authorList>
            <person name="He R.-H."/>
            <person name="Du Z.-J."/>
        </authorList>
    </citation>
    <scope>NUCLEOTIDE SEQUENCE [LARGE SCALE GENOMIC DNA]</scope>
    <source>
        <strain evidence="2 3">B3227</strain>
    </source>
</reference>
<feature type="region of interest" description="Disordered" evidence="1">
    <location>
        <begin position="54"/>
        <end position="80"/>
    </location>
</feature>
<protein>
    <recommendedName>
        <fullName evidence="4">DUF3951 domain-containing protein</fullName>
    </recommendedName>
</protein>
<dbReference type="Proteomes" id="UP000243524">
    <property type="component" value="Unassembled WGS sequence"/>
</dbReference>
<sequence length="80" mass="9463">MYLFIIIVVIVFILFRMLSKKKISSNEDTSYDNEIINYTPYDSITMGTKADVHRNTPIEDTKHHTEYEENTESYKEGEHN</sequence>
<dbReference type="EMBL" id="PJNH01000004">
    <property type="protein sequence ID" value="PKR76954.1"/>
    <property type="molecule type" value="Genomic_DNA"/>
</dbReference>
<evidence type="ECO:0000256" key="1">
    <source>
        <dbReference type="SAM" id="MobiDB-lite"/>
    </source>
</evidence>
<keyword evidence="3" id="KW-1185">Reference proteome</keyword>
<organism evidence="2 3">
    <name type="scientific">Halalkalibacillus sediminis</name>
    <dbReference type="NCBI Taxonomy" id="2018042"/>
    <lineage>
        <taxon>Bacteria</taxon>
        <taxon>Bacillati</taxon>
        <taxon>Bacillota</taxon>
        <taxon>Bacilli</taxon>
        <taxon>Bacillales</taxon>
        <taxon>Bacillaceae</taxon>
        <taxon>Halalkalibacillus</taxon>
    </lineage>
</organism>
<dbReference type="AlphaFoldDB" id="A0A2I0QRJ2"/>
<comment type="caution">
    <text evidence="2">The sequence shown here is derived from an EMBL/GenBank/DDBJ whole genome shotgun (WGS) entry which is preliminary data.</text>
</comment>
<evidence type="ECO:0000313" key="3">
    <source>
        <dbReference type="Proteomes" id="UP000243524"/>
    </source>
</evidence>
<name>A0A2I0QRJ2_9BACI</name>
<evidence type="ECO:0000313" key="2">
    <source>
        <dbReference type="EMBL" id="PKR76954.1"/>
    </source>
</evidence>
<proteinExistence type="predicted"/>
<gene>
    <name evidence="2" type="ORF">CEY16_14200</name>
</gene>
<accession>A0A2I0QRJ2</accession>